<evidence type="ECO:0000256" key="2">
    <source>
        <dbReference type="ARBA" id="ARBA00022448"/>
    </source>
</evidence>
<feature type="transmembrane region" description="Helical" evidence="7">
    <location>
        <begin position="76"/>
        <end position="94"/>
    </location>
</feature>
<keyword evidence="10" id="KW-1185">Reference proteome</keyword>
<name>A0A426UT21_9ACTN</name>
<feature type="transmembrane region" description="Helical" evidence="7">
    <location>
        <begin position="100"/>
        <end position="122"/>
    </location>
</feature>
<dbReference type="AlphaFoldDB" id="A0A426UT21"/>
<feature type="transmembrane region" description="Helical" evidence="7">
    <location>
        <begin position="166"/>
        <end position="189"/>
    </location>
</feature>
<dbReference type="GO" id="GO:0022857">
    <property type="term" value="F:transmembrane transporter activity"/>
    <property type="evidence" value="ECO:0007669"/>
    <property type="project" value="InterPro"/>
</dbReference>
<protein>
    <submittedName>
        <fullName evidence="9">MFS transporter</fullName>
    </submittedName>
</protein>
<feature type="transmembrane region" description="Helical" evidence="7">
    <location>
        <begin position="41"/>
        <end position="64"/>
    </location>
</feature>
<reference evidence="9 10" key="1">
    <citation type="submission" date="2018-12" db="EMBL/GenBank/DDBJ databases">
        <title>Glycomyces sp. YIM 121974 draft genome.</title>
        <authorList>
            <person name="Li Q."/>
        </authorList>
    </citation>
    <scope>NUCLEOTIDE SEQUENCE [LARGE SCALE GENOMIC DNA]</scope>
    <source>
        <strain evidence="9 10">YIM 121974</strain>
    </source>
</reference>
<sequence length="393" mass="39580">MSKRSSPDAAFWSLASAFTVTMLGTTLPTPLYVLYQREMHFSTLTSTVIFAAYAVGVLGALLLFGRASDVIGRRKILLPGLACAALSAVVFWGADSVPVLLGARLLSGLSAGMFTGTATAALQDLSGDGERATVVATVANMGGLGLGPLLAGVLAQFAAAPLQVPYVVHLVLLAVVAAGVWAMPEPVRIRGFREFRLSRPSVPASVRRTFAWAATAGFAGFAVLGLFTAVAPFFLRELLGLASLALAGVVVCAVFAASALGQVLLVRPLGRAAISVGCGVLVIGVVLLAGALAAGSLVLLLIAAGATGLGQGVSFRAALTALNAAAPAHHRAEVASAFFIVAYIAISIPVVGAGLVAQTAGLRVAGIVFSAAMAALAAVAAIASRRQPAILAT</sequence>
<dbReference type="Proteomes" id="UP000277256">
    <property type="component" value="Unassembled WGS sequence"/>
</dbReference>
<feature type="transmembrane region" description="Helical" evidence="7">
    <location>
        <begin position="241"/>
        <end position="265"/>
    </location>
</feature>
<dbReference type="InterPro" id="IPR011701">
    <property type="entry name" value="MFS"/>
</dbReference>
<keyword evidence="6 7" id="KW-0472">Membrane</keyword>
<evidence type="ECO:0000313" key="9">
    <source>
        <dbReference type="EMBL" id="RRR96777.1"/>
    </source>
</evidence>
<evidence type="ECO:0000259" key="8">
    <source>
        <dbReference type="PROSITE" id="PS50850"/>
    </source>
</evidence>
<feature type="transmembrane region" description="Helical" evidence="7">
    <location>
        <begin position="334"/>
        <end position="356"/>
    </location>
</feature>
<feature type="transmembrane region" description="Helical" evidence="7">
    <location>
        <begin position="134"/>
        <end position="160"/>
    </location>
</feature>
<gene>
    <name evidence="9" type="ORF">EIW28_20215</name>
</gene>
<evidence type="ECO:0000256" key="5">
    <source>
        <dbReference type="ARBA" id="ARBA00022989"/>
    </source>
</evidence>
<keyword evidence="3" id="KW-1003">Cell membrane</keyword>
<dbReference type="EMBL" id="RSEB01000006">
    <property type="protein sequence ID" value="RRR96777.1"/>
    <property type="molecule type" value="Genomic_DNA"/>
</dbReference>
<feature type="domain" description="Major facilitator superfamily (MFS) profile" evidence="8">
    <location>
        <begin position="10"/>
        <end position="389"/>
    </location>
</feature>
<organism evidence="9 10">
    <name type="scientific">Glycomyces terrestris</name>
    <dbReference type="NCBI Taxonomy" id="2493553"/>
    <lineage>
        <taxon>Bacteria</taxon>
        <taxon>Bacillati</taxon>
        <taxon>Actinomycetota</taxon>
        <taxon>Actinomycetes</taxon>
        <taxon>Glycomycetales</taxon>
        <taxon>Glycomycetaceae</taxon>
        <taxon>Glycomyces</taxon>
    </lineage>
</organism>
<keyword evidence="5 7" id="KW-1133">Transmembrane helix</keyword>
<evidence type="ECO:0000313" key="10">
    <source>
        <dbReference type="Proteomes" id="UP000277256"/>
    </source>
</evidence>
<evidence type="ECO:0000256" key="7">
    <source>
        <dbReference type="SAM" id="Phobius"/>
    </source>
</evidence>
<feature type="transmembrane region" description="Helical" evidence="7">
    <location>
        <begin position="272"/>
        <end position="292"/>
    </location>
</feature>
<proteinExistence type="predicted"/>
<dbReference type="Gene3D" id="1.20.1250.20">
    <property type="entry name" value="MFS general substrate transporter like domains"/>
    <property type="match status" value="1"/>
</dbReference>
<accession>A0A426UT21</accession>
<dbReference type="PANTHER" id="PTHR23517">
    <property type="entry name" value="RESISTANCE PROTEIN MDTM, PUTATIVE-RELATED-RELATED"/>
    <property type="match status" value="1"/>
</dbReference>
<dbReference type="InterPro" id="IPR020846">
    <property type="entry name" value="MFS_dom"/>
</dbReference>
<evidence type="ECO:0000256" key="3">
    <source>
        <dbReference type="ARBA" id="ARBA00022475"/>
    </source>
</evidence>
<keyword evidence="2" id="KW-0813">Transport</keyword>
<dbReference type="OrthoDB" id="3177957at2"/>
<feature type="transmembrane region" description="Helical" evidence="7">
    <location>
        <begin position="298"/>
        <end position="322"/>
    </location>
</feature>
<dbReference type="PROSITE" id="PS50850">
    <property type="entry name" value="MFS"/>
    <property type="match status" value="1"/>
</dbReference>
<dbReference type="Pfam" id="PF07690">
    <property type="entry name" value="MFS_1"/>
    <property type="match status" value="1"/>
</dbReference>
<feature type="transmembrane region" description="Helical" evidence="7">
    <location>
        <begin position="210"/>
        <end position="235"/>
    </location>
</feature>
<comment type="caution">
    <text evidence="9">The sequence shown here is derived from an EMBL/GenBank/DDBJ whole genome shotgun (WGS) entry which is preliminary data.</text>
</comment>
<dbReference type="GO" id="GO:0005886">
    <property type="term" value="C:plasma membrane"/>
    <property type="evidence" value="ECO:0007669"/>
    <property type="project" value="UniProtKB-SubCell"/>
</dbReference>
<comment type="subcellular location">
    <subcellularLocation>
        <location evidence="1">Cell membrane</location>
        <topology evidence="1">Multi-pass membrane protein</topology>
    </subcellularLocation>
</comment>
<feature type="transmembrane region" description="Helical" evidence="7">
    <location>
        <begin position="12"/>
        <end position="35"/>
    </location>
</feature>
<dbReference type="InterPro" id="IPR036259">
    <property type="entry name" value="MFS_trans_sf"/>
</dbReference>
<evidence type="ECO:0000256" key="1">
    <source>
        <dbReference type="ARBA" id="ARBA00004651"/>
    </source>
</evidence>
<dbReference type="PANTHER" id="PTHR23517:SF13">
    <property type="entry name" value="MAJOR FACILITATOR SUPERFAMILY MFS_1"/>
    <property type="match status" value="1"/>
</dbReference>
<evidence type="ECO:0000256" key="6">
    <source>
        <dbReference type="ARBA" id="ARBA00023136"/>
    </source>
</evidence>
<dbReference type="RefSeq" id="WP_125249531.1">
    <property type="nucleotide sequence ID" value="NZ_RSEB01000006.1"/>
</dbReference>
<feature type="transmembrane region" description="Helical" evidence="7">
    <location>
        <begin position="362"/>
        <end position="383"/>
    </location>
</feature>
<dbReference type="InterPro" id="IPR050171">
    <property type="entry name" value="MFS_Transporters"/>
</dbReference>
<dbReference type="SUPFAM" id="SSF103473">
    <property type="entry name" value="MFS general substrate transporter"/>
    <property type="match status" value="1"/>
</dbReference>
<evidence type="ECO:0000256" key="4">
    <source>
        <dbReference type="ARBA" id="ARBA00022692"/>
    </source>
</evidence>
<keyword evidence="4 7" id="KW-0812">Transmembrane</keyword>